<evidence type="ECO:0000313" key="14">
    <source>
        <dbReference type="EMBL" id="MBD7910403.1"/>
    </source>
</evidence>
<evidence type="ECO:0000256" key="10">
    <source>
        <dbReference type="SAM" id="MobiDB-lite"/>
    </source>
</evidence>
<keyword evidence="11" id="KW-1133">Transmembrane helix</keyword>
<evidence type="ECO:0000256" key="7">
    <source>
        <dbReference type="ARBA" id="ARBA00047899"/>
    </source>
</evidence>
<dbReference type="EMBL" id="JACSRA010000004">
    <property type="protein sequence ID" value="MBD7910403.1"/>
    <property type="molecule type" value="Genomic_DNA"/>
</dbReference>
<feature type="domain" description="PASTA" evidence="13">
    <location>
        <begin position="377"/>
        <end position="443"/>
    </location>
</feature>
<dbReference type="PROSITE" id="PS51178">
    <property type="entry name" value="PASTA"/>
    <property type="match status" value="3"/>
</dbReference>
<accession>A0ABR8PQH5</accession>
<dbReference type="SMART" id="SM00740">
    <property type="entry name" value="PASTA"/>
    <property type="match status" value="3"/>
</dbReference>
<keyword evidence="6 9" id="KW-0067">ATP-binding</keyword>
<feature type="compositionally biased region" description="Polar residues" evidence="10">
    <location>
        <begin position="649"/>
        <end position="660"/>
    </location>
</feature>
<dbReference type="EC" id="2.7.11.1" evidence="1"/>
<dbReference type="InterPro" id="IPR008271">
    <property type="entry name" value="Ser/Thr_kinase_AS"/>
</dbReference>
<evidence type="ECO:0000256" key="6">
    <source>
        <dbReference type="ARBA" id="ARBA00022840"/>
    </source>
</evidence>
<dbReference type="PANTHER" id="PTHR43289">
    <property type="entry name" value="MITOGEN-ACTIVATED PROTEIN KINASE KINASE KINASE 20-RELATED"/>
    <property type="match status" value="1"/>
</dbReference>
<organism evidence="14 15">
    <name type="scientific">Clostridium cibarium</name>
    <dbReference type="NCBI Taxonomy" id="2762247"/>
    <lineage>
        <taxon>Bacteria</taxon>
        <taxon>Bacillati</taxon>
        <taxon>Bacillota</taxon>
        <taxon>Clostridia</taxon>
        <taxon>Eubacteriales</taxon>
        <taxon>Clostridiaceae</taxon>
        <taxon>Clostridium</taxon>
    </lineage>
</organism>
<keyword evidence="5 14" id="KW-0418">Kinase</keyword>
<evidence type="ECO:0000256" key="5">
    <source>
        <dbReference type="ARBA" id="ARBA00022777"/>
    </source>
</evidence>
<dbReference type="Proteomes" id="UP000627781">
    <property type="component" value="Unassembled WGS sequence"/>
</dbReference>
<dbReference type="PROSITE" id="PS00107">
    <property type="entry name" value="PROTEIN_KINASE_ATP"/>
    <property type="match status" value="1"/>
</dbReference>
<keyword evidence="11" id="KW-0472">Membrane</keyword>
<dbReference type="PROSITE" id="PS00108">
    <property type="entry name" value="PROTEIN_KINASE_ST"/>
    <property type="match status" value="1"/>
</dbReference>
<dbReference type="InterPro" id="IPR005543">
    <property type="entry name" value="PASTA_dom"/>
</dbReference>
<evidence type="ECO:0000256" key="8">
    <source>
        <dbReference type="ARBA" id="ARBA00048679"/>
    </source>
</evidence>
<keyword evidence="4 9" id="KW-0547">Nucleotide-binding</keyword>
<feature type="domain" description="Protein kinase" evidence="12">
    <location>
        <begin position="10"/>
        <end position="267"/>
    </location>
</feature>
<comment type="caution">
    <text evidence="14">The sequence shown here is derived from an EMBL/GenBank/DDBJ whole genome shotgun (WGS) entry which is preliminary data.</text>
</comment>
<dbReference type="PROSITE" id="PS50011">
    <property type="entry name" value="PROTEIN_KINASE_DOM"/>
    <property type="match status" value="1"/>
</dbReference>
<dbReference type="InterPro" id="IPR011009">
    <property type="entry name" value="Kinase-like_dom_sf"/>
</dbReference>
<keyword evidence="11" id="KW-0812">Transmembrane</keyword>
<dbReference type="GO" id="GO:0016301">
    <property type="term" value="F:kinase activity"/>
    <property type="evidence" value="ECO:0007669"/>
    <property type="project" value="UniProtKB-KW"/>
</dbReference>
<evidence type="ECO:0000256" key="2">
    <source>
        <dbReference type="ARBA" id="ARBA00022527"/>
    </source>
</evidence>
<name>A0ABR8PQH5_9CLOT</name>
<sequence length="660" mass="71646">MIGEILGNRYEILEQIGEGGMSIVYKARCNKLNRNVAVKILKKELSGNEDIVNKFKREATAIATLSDNNIVNVLDVGTQEELNYIVMEYVQGKTLKEVIKEFGKLNYETTIKIGTQIAKALECAHKNNIIHRDVKPQNVLVTEDGVIKVTDFGIAKSADSATLTNTTTIMGSAQYFSPEQAKGSFVDTRTDIYSLGIVLYEMVTGKLPFEADSPVTIALKHIQEEVVPPKQINSRIPDSLNKLILKAMEKDPNKRYQTAKELINDLQKIKEDPNAVIDKVEDDNDGRTIVMPAVNPAVNDLPENKEVDEDDYDEDEDYYDEDEDDYYDDEDESPKKDKSKKNKNKKKLIIGIVAAAALLLLVGLSSFLLFGGGSSASAEEVKVPDIKGMTLDDAKEALTKAGLVLEEAGTEKSSEKENTVLEVNPDVGSSVKKGDKIRVIVSAGETKIKVPDLTENSLDEAIVILKKSKLTYEVTKESSDSVPSGEVITTNPAPGTEVAENAKITIVVSTGPDIKYAKVPSLKGLSRDAAVAALAKAGLEADVNTVDTTDKNSDGKVISISNQAGESLKQGSTVTINIGQYKEPEKKKIDTSKILSAGMSREAALAAVKAAGLTPNANDGTGALESWDKGLYEEGSSITLKFKQETKPTDPNQTNPPKQQ</sequence>
<feature type="domain" description="PASTA" evidence="13">
    <location>
        <begin position="444"/>
        <end position="510"/>
    </location>
</feature>
<evidence type="ECO:0000259" key="13">
    <source>
        <dbReference type="PROSITE" id="PS51178"/>
    </source>
</evidence>
<dbReference type="InterPro" id="IPR000719">
    <property type="entry name" value="Prot_kinase_dom"/>
</dbReference>
<dbReference type="InterPro" id="IPR017441">
    <property type="entry name" value="Protein_kinase_ATP_BS"/>
</dbReference>
<evidence type="ECO:0000313" key="15">
    <source>
        <dbReference type="Proteomes" id="UP000627781"/>
    </source>
</evidence>
<evidence type="ECO:0000256" key="1">
    <source>
        <dbReference type="ARBA" id="ARBA00012513"/>
    </source>
</evidence>
<feature type="transmembrane region" description="Helical" evidence="11">
    <location>
        <begin position="348"/>
        <end position="370"/>
    </location>
</feature>
<dbReference type="PANTHER" id="PTHR43289:SF34">
    <property type="entry name" value="SERINE_THREONINE-PROTEIN KINASE YBDM-RELATED"/>
    <property type="match status" value="1"/>
</dbReference>
<keyword evidence="15" id="KW-1185">Reference proteome</keyword>
<evidence type="ECO:0000256" key="9">
    <source>
        <dbReference type="PROSITE-ProRule" id="PRU10141"/>
    </source>
</evidence>
<reference evidence="14 15" key="1">
    <citation type="submission" date="2020-08" db="EMBL/GenBank/DDBJ databases">
        <title>A Genomic Blueprint of the Chicken Gut Microbiome.</title>
        <authorList>
            <person name="Gilroy R."/>
            <person name="Ravi A."/>
            <person name="Getino M."/>
            <person name="Pursley I."/>
            <person name="Horton D.L."/>
            <person name="Alikhan N.-F."/>
            <person name="Baker D."/>
            <person name="Gharbi K."/>
            <person name="Hall N."/>
            <person name="Watson M."/>
            <person name="Adriaenssens E.M."/>
            <person name="Foster-Nyarko E."/>
            <person name="Jarju S."/>
            <person name="Secka A."/>
            <person name="Antonio M."/>
            <person name="Oren A."/>
            <person name="Chaudhuri R."/>
            <person name="La Ragione R.M."/>
            <person name="Hildebrand F."/>
            <person name="Pallen M.J."/>
        </authorList>
    </citation>
    <scope>NUCLEOTIDE SEQUENCE [LARGE SCALE GENOMIC DNA]</scope>
    <source>
        <strain evidence="14 15">Sa3CVN1</strain>
    </source>
</reference>
<comment type="catalytic activity">
    <reaction evidence="8">
        <text>L-seryl-[protein] + ATP = O-phospho-L-seryl-[protein] + ADP + H(+)</text>
        <dbReference type="Rhea" id="RHEA:17989"/>
        <dbReference type="Rhea" id="RHEA-COMP:9863"/>
        <dbReference type="Rhea" id="RHEA-COMP:11604"/>
        <dbReference type="ChEBI" id="CHEBI:15378"/>
        <dbReference type="ChEBI" id="CHEBI:29999"/>
        <dbReference type="ChEBI" id="CHEBI:30616"/>
        <dbReference type="ChEBI" id="CHEBI:83421"/>
        <dbReference type="ChEBI" id="CHEBI:456216"/>
        <dbReference type="EC" id="2.7.11.1"/>
    </reaction>
</comment>
<keyword evidence="2" id="KW-0723">Serine/threonine-protein kinase</keyword>
<dbReference type="Gene3D" id="3.30.200.20">
    <property type="entry name" value="Phosphorylase Kinase, domain 1"/>
    <property type="match status" value="1"/>
</dbReference>
<dbReference type="CDD" id="cd06577">
    <property type="entry name" value="PASTA_pknB"/>
    <property type="match status" value="3"/>
</dbReference>
<dbReference type="SUPFAM" id="SSF56112">
    <property type="entry name" value="Protein kinase-like (PK-like)"/>
    <property type="match status" value="1"/>
</dbReference>
<evidence type="ECO:0000256" key="4">
    <source>
        <dbReference type="ARBA" id="ARBA00022741"/>
    </source>
</evidence>
<keyword evidence="3" id="KW-0808">Transferase</keyword>
<feature type="binding site" evidence="9">
    <location>
        <position position="39"/>
    </location>
    <ligand>
        <name>ATP</name>
        <dbReference type="ChEBI" id="CHEBI:30616"/>
    </ligand>
</feature>
<dbReference type="CDD" id="cd14014">
    <property type="entry name" value="STKc_PknB_like"/>
    <property type="match status" value="1"/>
</dbReference>
<dbReference type="SUPFAM" id="SSF54184">
    <property type="entry name" value="Penicillin-binding protein 2x (pbp-2x), c-terminal domain"/>
    <property type="match status" value="1"/>
</dbReference>
<protein>
    <recommendedName>
        <fullName evidence="1">non-specific serine/threonine protein kinase</fullName>
        <ecNumber evidence="1">2.7.11.1</ecNumber>
    </recommendedName>
</protein>
<dbReference type="Pfam" id="PF00069">
    <property type="entry name" value="Pkinase"/>
    <property type="match status" value="1"/>
</dbReference>
<dbReference type="Gene3D" id="3.30.10.20">
    <property type="match status" value="3"/>
</dbReference>
<feature type="domain" description="PASTA" evidence="13">
    <location>
        <begin position="513"/>
        <end position="580"/>
    </location>
</feature>
<dbReference type="RefSeq" id="WP_143314858.1">
    <property type="nucleotide sequence ID" value="NZ_JACSRA010000004.1"/>
</dbReference>
<dbReference type="Gene3D" id="1.10.510.10">
    <property type="entry name" value="Transferase(Phosphotransferase) domain 1"/>
    <property type="match status" value="1"/>
</dbReference>
<proteinExistence type="predicted"/>
<dbReference type="NCBIfam" id="NF033483">
    <property type="entry name" value="PknB_PASTA_kin"/>
    <property type="match status" value="1"/>
</dbReference>
<evidence type="ECO:0000259" key="12">
    <source>
        <dbReference type="PROSITE" id="PS50011"/>
    </source>
</evidence>
<gene>
    <name evidence="14" type="primary">pknB</name>
    <name evidence="14" type="ORF">H9661_03430</name>
</gene>
<comment type="catalytic activity">
    <reaction evidence="7">
        <text>L-threonyl-[protein] + ATP = O-phospho-L-threonyl-[protein] + ADP + H(+)</text>
        <dbReference type="Rhea" id="RHEA:46608"/>
        <dbReference type="Rhea" id="RHEA-COMP:11060"/>
        <dbReference type="Rhea" id="RHEA-COMP:11605"/>
        <dbReference type="ChEBI" id="CHEBI:15378"/>
        <dbReference type="ChEBI" id="CHEBI:30013"/>
        <dbReference type="ChEBI" id="CHEBI:30616"/>
        <dbReference type="ChEBI" id="CHEBI:61977"/>
        <dbReference type="ChEBI" id="CHEBI:456216"/>
        <dbReference type="EC" id="2.7.11.1"/>
    </reaction>
</comment>
<evidence type="ECO:0000256" key="3">
    <source>
        <dbReference type="ARBA" id="ARBA00022679"/>
    </source>
</evidence>
<evidence type="ECO:0000256" key="11">
    <source>
        <dbReference type="SAM" id="Phobius"/>
    </source>
</evidence>
<dbReference type="SMART" id="SM00220">
    <property type="entry name" value="S_TKc"/>
    <property type="match status" value="1"/>
</dbReference>
<feature type="region of interest" description="Disordered" evidence="10">
    <location>
        <begin position="287"/>
        <end position="341"/>
    </location>
</feature>
<feature type="region of interest" description="Disordered" evidence="10">
    <location>
        <begin position="638"/>
        <end position="660"/>
    </location>
</feature>
<feature type="compositionally biased region" description="Acidic residues" evidence="10">
    <location>
        <begin position="306"/>
        <end position="332"/>
    </location>
</feature>
<dbReference type="Pfam" id="PF03793">
    <property type="entry name" value="PASTA"/>
    <property type="match status" value="3"/>
</dbReference>